<dbReference type="SMART" id="SM00181">
    <property type="entry name" value="EGF"/>
    <property type="match status" value="2"/>
</dbReference>
<organism evidence="10 11">
    <name type="scientific">Tagetes erecta</name>
    <name type="common">African marigold</name>
    <dbReference type="NCBI Taxonomy" id="13708"/>
    <lineage>
        <taxon>Eukaryota</taxon>
        <taxon>Viridiplantae</taxon>
        <taxon>Streptophyta</taxon>
        <taxon>Embryophyta</taxon>
        <taxon>Tracheophyta</taxon>
        <taxon>Spermatophyta</taxon>
        <taxon>Magnoliopsida</taxon>
        <taxon>eudicotyledons</taxon>
        <taxon>Gunneridae</taxon>
        <taxon>Pentapetalae</taxon>
        <taxon>asterids</taxon>
        <taxon>campanulids</taxon>
        <taxon>Asterales</taxon>
        <taxon>Asteraceae</taxon>
        <taxon>Asteroideae</taxon>
        <taxon>Heliantheae alliance</taxon>
        <taxon>Tageteae</taxon>
        <taxon>Tagetes</taxon>
    </lineage>
</organism>
<gene>
    <name evidence="10" type="ORF">QVD17_37836</name>
</gene>
<dbReference type="GO" id="GO:0016020">
    <property type="term" value="C:membrane"/>
    <property type="evidence" value="ECO:0007669"/>
    <property type="project" value="UniProtKB-SubCell"/>
</dbReference>
<dbReference type="Gene3D" id="1.10.510.10">
    <property type="entry name" value="Transferase(Phosphotransferase) domain 1"/>
    <property type="match status" value="1"/>
</dbReference>
<evidence type="ECO:0000256" key="1">
    <source>
        <dbReference type="ARBA" id="ARBA00004167"/>
    </source>
</evidence>
<proteinExistence type="predicted"/>
<dbReference type="SMART" id="SM00179">
    <property type="entry name" value="EGF_CA"/>
    <property type="match status" value="2"/>
</dbReference>
<dbReference type="InterPro" id="IPR049883">
    <property type="entry name" value="NOTCH1_EGF-like"/>
</dbReference>
<keyword evidence="7" id="KW-0812">Transmembrane</keyword>
<evidence type="ECO:0000256" key="2">
    <source>
        <dbReference type="ARBA" id="ARBA00022536"/>
    </source>
</evidence>
<keyword evidence="11" id="KW-1185">Reference proteome</keyword>
<dbReference type="FunFam" id="2.10.25.10:FF:000038">
    <property type="entry name" value="Fibrillin 2"/>
    <property type="match status" value="1"/>
</dbReference>
<dbReference type="InterPro" id="IPR000152">
    <property type="entry name" value="EGF-type_Asp/Asn_hydroxyl_site"/>
</dbReference>
<evidence type="ECO:0000256" key="4">
    <source>
        <dbReference type="ARBA" id="ARBA00022737"/>
    </source>
</evidence>
<keyword evidence="3 8" id="KW-0732">Signal</keyword>
<keyword evidence="4" id="KW-0677">Repeat</keyword>
<dbReference type="InterPro" id="IPR018097">
    <property type="entry name" value="EGF_Ca-bd_CS"/>
</dbReference>
<dbReference type="PROSITE" id="PS50026">
    <property type="entry name" value="EGF_3"/>
    <property type="match status" value="2"/>
</dbReference>
<dbReference type="Pfam" id="PF07645">
    <property type="entry name" value="EGF_CA"/>
    <property type="match status" value="1"/>
</dbReference>
<evidence type="ECO:0000256" key="3">
    <source>
        <dbReference type="ARBA" id="ARBA00022729"/>
    </source>
</evidence>
<dbReference type="InterPro" id="IPR000742">
    <property type="entry name" value="EGF"/>
</dbReference>
<dbReference type="Proteomes" id="UP001229421">
    <property type="component" value="Unassembled WGS sequence"/>
</dbReference>
<keyword evidence="7" id="KW-1133">Transmembrane helix</keyword>
<dbReference type="SUPFAM" id="SSF56112">
    <property type="entry name" value="Protein kinase-like (PK-like)"/>
    <property type="match status" value="1"/>
</dbReference>
<dbReference type="SUPFAM" id="SSF57196">
    <property type="entry name" value="EGF/Laminin"/>
    <property type="match status" value="1"/>
</dbReference>
<dbReference type="InterPro" id="IPR025287">
    <property type="entry name" value="WAK_GUB"/>
</dbReference>
<protein>
    <recommendedName>
        <fullName evidence="9">EGF-like domain-containing protein</fullName>
    </recommendedName>
</protein>
<dbReference type="CDD" id="cd00054">
    <property type="entry name" value="EGF_CA"/>
    <property type="match status" value="1"/>
</dbReference>
<feature type="transmembrane region" description="Helical" evidence="7">
    <location>
        <begin position="341"/>
        <end position="368"/>
    </location>
</feature>
<dbReference type="Pfam" id="PF13947">
    <property type="entry name" value="GUB_WAK_bind"/>
    <property type="match status" value="1"/>
</dbReference>
<dbReference type="PANTHER" id="PTHR33491">
    <property type="entry name" value="OSJNBA0016N04.9 PROTEIN"/>
    <property type="match status" value="1"/>
</dbReference>
<dbReference type="GO" id="GO:0005509">
    <property type="term" value="F:calcium ion binding"/>
    <property type="evidence" value="ECO:0007669"/>
    <property type="project" value="InterPro"/>
</dbReference>
<reference evidence="10" key="1">
    <citation type="journal article" date="2023" name="bioRxiv">
        <title>Improved chromosome-level genome assembly for marigold (Tagetes erecta).</title>
        <authorList>
            <person name="Jiang F."/>
            <person name="Yuan L."/>
            <person name="Wang S."/>
            <person name="Wang H."/>
            <person name="Xu D."/>
            <person name="Wang A."/>
            <person name="Fan W."/>
        </authorList>
    </citation>
    <scope>NUCLEOTIDE SEQUENCE</scope>
    <source>
        <strain evidence="10">WSJ</strain>
        <tissue evidence="10">Leaf</tissue>
    </source>
</reference>
<dbReference type="GO" id="GO:0030247">
    <property type="term" value="F:polysaccharide binding"/>
    <property type="evidence" value="ECO:0007669"/>
    <property type="project" value="InterPro"/>
</dbReference>
<dbReference type="Gene3D" id="2.10.25.10">
    <property type="entry name" value="Laminin"/>
    <property type="match status" value="1"/>
</dbReference>
<dbReference type="EMBL" id="JAUHHV010000010">
    <property type="protein sequence ID" value="KAK1411289.1"/>
    <property type="molecule type" value="Genomic_DNA"/>
</dbReference>
<feature type="chain" id="PRO_5042046088" description="EGF-like domain-containing protein" evidence="8">
    <location>
        <begin position="22"/>
        <end position="569"/>
    </location>
</feature>
<evidence type="ECO:0000259" key="9">
    <source>
        <dbReference type="PROSITE" id="PS50026"/>
    </source>
</evidence>
<keyword evidence="5" id="KW-1015">Disulfide bond</keyword>
<evidence type="ECO:0000313" key="11">
    <source>
        <dbReference type="Proteomes" id="UP001229421"/>
    </source>
</evidence>
<evidence type="ECO:0000256" key="7">
    <source>
        <dbReference type="SAM" id="Phobius"/>
    </source>
</evidence>
<evidence type="ECO:0000256" key="6">
    <source>
        <dbReference type="PROSITE-ProRule" id="PRU00076"/>
    </source>
</evidence>
<keyword evidence="7" id="KW-0472">Membrane</keyword>
<accession>A0AAD8NIS8</accession>
<name>A0AAD8NIS8_TARER</name>
<feature type="domain" description="EGF-like" evidence="9">
    <location>
        <begin position="290"/>
        <end position="324"/>
    </location>
</feature>
<keyword evidence="2 6" id="KW-0245">EGF-like domain</keyword>
<comment type="caution">
    <text evidence="6">Lacks conserved residue(s) required for the propagation of feature annotation.</text>
</comment>
<dbReference type="AlphaFoldDB" id="A0AAD8NIS8"/>
<evidence type="ECO:0000313" key="10">
    <source>
        <dbReference type="EMBL" id="KAK1411289.1"/>
    </source>
</evidence>
<dbReference type="PROSITE" id="PS01187">
    <property type="entry name" value="EGF_CA"/>
    <property type="match status" value="1"/>
</dbReference>
<feature type="signal peptide" evidence="8">
    <location>
        <begin position="1"/>
        <end position="21"/>
    </location>
</feature>
<comment type="subcellular location">
    <subcellularLocation>
        <location evidence="1">Membrane</location>
        <topology evidence="1">Single-pass membrane protein</topology>
    </subcellularLocation>
</comment>
<dbReference type="PROSITE" id="PS00010">
    <property type="entry name" value="ASX_HYDROXYL"/>
    <property type="match status" value="1"/>
</dbReference>
<sequence>MSLHFILCMFFTFYLTRVVEGAITNNTAKPGCLTQCGNITVPYPFGIGIDCSLNLSFNVTCNVSSKPAQLLLADGTVRIYDISDLELRISTVVSYMCYNESGFVAGMYSWTNLQKQKEFTFSEKNRFTVIGCDDYAWVTATLEDDFTGGCFGLCSKTPNVPYGQCSGIGCCQISIPKGLSIYNASLYTLKNHSSVLSFNKCSYGFLVEDGRFKFSGERDLSANYSDFVDTIQSTMPIVVDWVIAPEGNCSVEVDVCKGESSCYDVDGGGYRCKCNNGYDGNPYLDQGCQDIDECHDQETNHCYGICVNTLGSYNCTCELGFTGDARILNGCKRVTKDTINLSTVLIIVIAASGMLALMSGIAGIFFGIRRRKLIKLREKFFEQNGGVLLKQKMKSQRSHEAMTLFTAEQLRKATDNYSQEQVIGKGGYGVVYKELLTGKKAIGVDRTNNEKNLAAYFVSSIKGNRLFEIVEPRLLREATLDQLQSIGNLVKRCLSFIGDDRPTMKEVVVELEGLRKFRTHPWAQQEASSETKSLVLEVDQSDLYDIPLIHEWESSSSITTMAFQENNPR</sequence>
<dbReference type="InterPro" id="IPR011009">
    <property type="entry name" value="Kinase-like_dom_sf"/>
</dbReference>
<dbReference type="InterPro" id="IPR001881">
    <property type="entry name" value="EGF-like_Ca-bd_dom"/>
</dbReference>
<evidence type="ECO:0000256" key="8">
    <source>
        <dbReference type="SAM" id="SignalP"/>
    </source>
</evidence>
<evidence type="ECO:0000256" key="5">
    <source>
        <dbReference type="ARBA" id="ARBA00023157"/>
    </source>
</evidence>
<feature type="domain" description="EGF-like" evidence="9">
    <location>
        <begin position="245"/>
        <end position="289"/>
    </location>
</feature>
<comment type="caution">
    <text evidence="10">The sequence shown here is derived from an EMBL/GenBank/DDBJ whole genome shotgun (WGS) entry which is preliminary data.</text>
</comment>